<organism evidence="1 2">
    <name type="scientific">Anopheles atroparvus</name>
    <name type="common">European mosquito</name>
    <dbReference type="NCBI Taxonomy" id="41427"/>
    <lineage>
        <taxon>Eukaryota</taxon>
        <taxon>Metazoa</taxon>
        <taxon>Ecdysozoa</taxon>
        <taxon>Arthropoda</taxon>
        <taxon>Hexapoda</taxon>
        <taxon>Insecta</taxon>
        <taxon>Pterygota</taxon>
        <taxon>Neoptera</taxon>
        <taxon>Endopterygota</taxon>
        <taxon>Diptera</taxon>
        <taxon>Nematocera</taxon>
        <taxon>Culicoidea</taxon>
        <taxon>Culicidae</taxon>
        <taxon>Anophelinae</taxon>
        <taxon>Anopheles</taxon>
    </lineage>
</organism>
<name>A0AAG5DNI3_ANOAO</name>
<dbReference type="AlphaFoldDB" id="A0AAG5DNI3"/>
<reference evidence="1" key="1">
    <citation type="submission" date="2024-04" db="UniProtKB">
        <authorList>
            <consortium name="EnsemblMetazoa"/>
        </authorList>
    </citation>
    <scope>IDENTIFICATION</scope>
    <source>
        <strain evidence="1">EBRO</strain>
    </source>
</reference>
<evidence type="ECO:0000313" key="1">
    <source>
        <dbReference type="EnsemblMetazoa" id="ENSAATROPP012736"/>
    </source>
</evidence>
<dbReference type="EnsemblMetazoa" id="ENSAATROPT013979">
    <property type="protein sequence ID" value="ENSAATROPP012736"/>
    <property type="gene ID" value="ENSAATROPG011340"/>
</dbReference>
<keyword evidence="2" id="KW-1185">Reference proteome</keyword>
<proteinExistence type="predicted"/>
<evidence type="ECO:0000313" key="2">
    <source>
        <dbReference type="Proteomes" id="UP000075880"/>
    </source>
</evidence>
<accession>A0AAG5DNI3</accession>
<protein>
    <submittedName>
        <fullName evidence="1">Uncharacterized protein</fullName>
    </submittedName>
</protein>
<sequence>MYSLKEIEEVFKEGIHYTLSGNRCGVVVGYLLMIAYFPFPLSACFNGTIKDRNLGYISGTINDGKCPVEGSLGNIFSFCHVGLKISGVTPVFALARFPFGEGIFAFVDSNDGWIWKVLLSGRASTSGLREIRMG</sequence>
<dbReference type="Proteomes" id="UP000075880">
    <property type="component" value="Unassembled WGS sequence"/>
</dbReference>